<dbReference type="SUPFAM" id="SSF55486">
    <property type="entry name" value="Metalloproteases ('zincins'), catalytic domain"/>
    <property type="match status" value="1"/>
</dbReference>
<feature type="active site" description="Charge relay system" evidence="5">
    <location>
        <position position="394"/>
    </location>
</feature>
<feature type="active site" description="Charge relay system" evidence="5">
    <location>
        <position position="167"/>
    </location>
</feature>
<evidence type="ECO:0000313" key="9">
    <source>
        <dbReference type="Proteomes" id="UP001597296"/>
    </source>
</evidence>
<evidence type="ECO:0000256" key="4">
    <source>
        <dbReference type="ARBA" id="ARBA00022825"/>
    </source>
</evidence>
<proteinExistence type="inferred from homology"/>
<comment type="caution">
    <text evidence="8">The sequence shown here is derived from an EMBL/GenBank/DDBJ whole genome shotgun (WGS) entry which is preliminary data.</text>
</comment>
<dbReference type="InterPro" id="IPR023828">
    <property type="entry name" value="Peptidase_S8_Ser-AS"/>
</dbReference>
<dbReference type="InterPro" id="IPR015500">
    <property type="entry name" value="Peptidase_S8_subtilisin-rel"/>
</dbReference>
<accession>A0ABW5C7P7</accession>
<evidence type="ECO:0000256" key="3">
    <source>
        <dbReference type="ARBA" id="ARBA00022801"/>
    </source>
</evidence>
<dbReference type="RefSeq" id="WP_377315121.1">
    <property type="nucleotide sequence ID" value="NZ_JBHUIY010000008.1"/>
</dbReference>
<keyword evidence="4 5" id="KW-0720">Serine protease</keyword>
<dbReference type="CDD" id="cd09598">
    <property type="entry name" value="M4_like"/>
    <property type="match status" value="1"/>
</dbReference>
<dbReference type="SUPFAM" id="SSF52743">
    <property type="entry name" value="Subtilisin-like"/>
    <property type="match status" value="1"/>
</dbReference>
<name>A0ABW5C7P7_9PROT</name>
<dbReference type="InterPro" id="IPR050131">
    <property type="entry name" value="Peptidase_S8_subtilisin-like"/>
</dbReference>
<reference evidence="9" key="1">
    <citation type="journal article" date="2019" name="Int. J. Syst. Evol. Microbiol.">
        <title>The Global Catalogue of Microorganisms (GCM) 10K type strain sequencing project: providing services to taxonomists for standard genome sequencing and annotation.</title>
        <authorList>
            <consortium name="The Broad Institute Genomics Platform"/>
            <consortium name="The Broad Institute Genome Sequencing Center for Infectious Disease"/>
            <person name="Wu L."/>
            <person name="Ma J."/>
        </authorList>
    </citation>
    <scope>NUCLEOTIDE SEQUENCE [LARGE SCALE GENOMIC DNA]</scope>
    <source>
        <strain evidence="9">KCTC 15012</strain>
    </source>
</reference>
<gene>
    <name evidence="8" type="ORF">ACFSNB_05970</name>
</gene>
<keyword evidence="2 5" id="KW-0645">Protease</keyword>
<keyword evidence="9" id="KW-1185">Reference proteome</keyword>
<feature type="compositionally biased region" description="Pro residues" evidence="6">
    <location>
        <begin position="578"/>
        <end position="605"/>
    </location>
</feature>
<evidence type="ECO:0000259" key="7">
    <source>
        <dbReference type="Pfam" id="PF00082"/>
    </source>
</evidence>
<dbReference type="Pfam" id="PF00082">
    <property type="entry name" value="Peptidase_S8"/>
    <property type="match status" value="1"/>
</dbReference>
<dbReference type="PANTHER" id="PTHR43806">
    <property type="entry name" value="PEPTIDASE S8"/>
    <property type="match status" value="1"/>
</dbReference>
<comment type="similarity">
    <text evidence="1 5">Belongs to the peptidase S8 family.</text>
</comment>
<organism evidence="8 9">
    <name type="scientific">Phaeospirillum tilakii</name>
    <dbReference type="NCBI Taxonomy" id="741673"/>
    <lineage>
        <taxon>Bacteria</taxon>
        <taxon>Pseudomonadati</taxon>
        <taxon>Pseudomonadota</taxon>
        <taxon>Alphaproteobacteria</taxon>
        <taxon>Rhodospirillales</taxon>
        <taxon>Rhodospirillaceae</taxon>
        <taxon>Phaeospirillum</taxon>
    </lineage>
</organism>
<keyword evidence="3 5" id="KW-0378">Hydrolase</keyword>
<protein>
    <submittedName>
        <fullName evidence="8">S8 family serine peptidase</fullName>
    </submittedName>
</protein>
<evidence type="ECO:0000256" key="2">
    <source>
        <dbReference type="ARBA" id="ARBA00022670"/>
    </source>
</evidence>
<feature type="active site" description="Charge relay system" evidence="5">
    <location>
        <position position="214"/>
    </location>
</feature>
<dbReference type="PROSITE" id="PS00138">
    <property type="entry name" value="SUBTILASE_SER"/>
    <property type="match status" value="1"/>
</dbReference>
<dbReference type="Gene3D" id="3.40.50.200">
    <property type="entry name" value="Peptidase S8/S53 domain"/>
    <property type="match status" value="1"/>
</dbReference>
<evidence type="ECO:0000256" key="6">
    <source>
        <dbReference type="SAM" id="MobiDB-lite"/>
    </source>
</evidence>
<evidence type="ECO:0000256" key="5">
    <source>
        <dbReference type="PROSITE-ProRule" id="PRU01240"/>
    </source>
</evidence>
<dbReference type="Proteomes" id="UP001597296">
    <property type="component" value="Unassembled WGS sequence"/>
</dbReference>
<evidence type="ECO:0000313" key="8">
    <source>
        <dbReference type="EMBL" id="MFD2233344.1"/>
    </source>
</evidence>
<dbReference type="PROSITE" id="PS51892">
    <property type="entry name" value="SUBTILASE"/>
    <property type="match status" value="1"/>
</dbReference>
<sequence>MPLLVKVSGTGQAFTAGLNKTKALAGVKVETLLTLPGPAAAGPGIAGATAATWLRVDPGGGGGNPWDQAHAALDGGSSFALAGLPGLEAIEPDLAQHWGEPPPATPPALAAAEQPNFKPQTAEGGREIGGKDADSVGWHLDDAYSQLRQAREKVGDRQKQILIAHLDTGYDPHHVTLPRGLETDLARNFVGDGFPPNDATDHAPEHGLLTTRGHGTATLALLAGKALDGTTPGWKGWTEDLGGAPLARILPIRIADGVVRFTTGTMVQGFGHACAQGAHVLSMSMGGLASHALADAVNLAYERGLVLVTAAGNNFAGVPTPKSIVFPARFRRVLAACGVMAQGSAYANLAPLTMQGNFGPDSKMATALGAYTPNLPWARIDSGRLVDMDGAGTSSATPQIAAAAALWLAAHWKEVSAYPEPWMRVEAVRHALFSAATKATARMNPAETARTLGQGVLRAADALAVAALGEAEVKPLWLPPAKATFGWLEGLFGGGVSLAATGQTRPAMLALELTQMAQRLAELDLAIDDPDLPAEQISPAARRRYLEAAFDLGQPSRPLAAWLRERLGRTVPAGPGGGGPPPPAPPTAGGPAPSPPARPAPTPPVPDRRLRVYALDPSLGKSLDALAVNQTVLRVPWDDHPLTGAPLRPGPVGEYLEVIDVDPASNRVYPPVDLNQPLLLAQDGWAPSEGNPQFHQQMVYAVAMTTIRHFEQALGRRALWAPRQVTRTNPANGQLDTTAEPVERLRLYPHAFRDRNAYYSPERKAVLFGYFPADSRQGDLTPPGTMVFSCLSGDIIAHEMSHALLDGLNRRFQEASNPDLPAFHEAFADIVALFQHFTLTDLVRFEIGRAGGDLTALSLLGGLARQFGEGSGRRGPLRDYATPAGAALTYQDTLEPHDRGSILVFAVYEAFLAIVERRSADLLRLAKAGGGAALPADLVERLTGETTKAAGHVLRICIRALDYLPPVDVTFGDYLRALITADRDLVPEDSWGYRTAFLQAFRRRGILPLDLRTIAEDSLAWNGSDDPRPAWLAGVLGQLTLDWDLDTDRTTLFARNQSNRLALRLALAAHFAGAPAACQAFGLRPGVARYDAAGRQTAPARAALGGTTFDVSGVRPARRVAPNGGFRTDIVVQITQRYPVPLDGRDIANGFVWFRGGATLILDSRPGMAEIRYAIVKNIDSATRLDRRLRYARGEPDGSLRRLYFGAGTGEPFAILHAREEEFDHVR</sequence>
<dbReference type="CDD" id="cd00306">
    <property type="entry name" value="Peptidases_S8_S53"/>
    <property type="match status" value="1"/>
</dbReference>
<dbReference type="EMBL" id="JBHUIY010000008">
    <property type="protein sequence ID" value="MFD2233344.1"/>
    <property type="molecule type" value="Genomic_DNA"/>
</dbReference>
<feature type="domain" description="Peptidase S8/S53" evidence="7">
    <location>
        <begin position="159"/>
        <end position="454"/>
    </location>
</feature>
<dbReference type="InterPro" id="IPR000209">
    <property type="entry name" value="Peptidase_S8/S53_dom"/>
</dbReference>
<dbReference type="InterPro" id="IPR036852">
    <property type="entry name" value="Peptidase_S8/S53_dom_sf"/>
</dbReference>
<evidence type="ECO:0000256" key="1">
    <source>
        <dbReference type="ARBA" id="ARBA00011073"/>
    </source>
</evidence>
<dbReference type="PRINTS" id="PR00723">
    <property type="entry name" value="SUBTILISIN"/>
</dbReference>
<feature type="region of interest" description="Disordered" evidence="6">
    <location>
        <begin position="569"/>
        <end position="608"/>
    </location>
</feature>
<dbReference type="PANTHER" id="PTHR43806:SF11">
    <property type="entry name" value="CEREVISIN-RELATED"/>
    <property type="match status" value="1"/>
</dbReference>